<feature type="transmembrane region" description="Helical" evidence="2">
    <location>
        <begin position="1072"/>
        <end position="1091"/>
    </location>
</feature>
<evidence type="ECO:0000259" key="3">
    <source>
        <dbReference type="Pfam" id="PF01464"/>
    </source>
</evidence>
<dbReference type="RefSeq" id="WP_129315535.1">
    <property type="nucleotide sequence ID" value="NZ_NOIQ01000008.1"/>
</dbReference>
<gene>
    <name evidence="5" type="ORF">GMA10_06095</name>
</gene>
<dbReference type="Pfam" id="PF20155">
    <property type="entry name" value="TMP_3"/>
    <property type="match status" value="1"/>
</dbReference>
<evidence type="ECO:0000259" key="4">
    <source>
        <dbReference type="Pfam" id="PF20155"/>
    </source>
</evidence>
<dbReference type="Gene3D" id="1.10.530.10">
    <property type="match status" value="1"/>
</dbReference>
<dbReference type="OrthoDB" id="177147at2"/>
<keyword evidence="6" id="KW-1185">Reference proteome</keyword>
<dbReference type="Pfam" id="PF01464">
    <property type="entry name" value="SLT"/>
    <property type="match status" value="1"/>
</dbReference>
<dbReference type="InterPro" id="IPR008258">
    <property type="entry name" value="Transglycosylase_SLT_dom_1"/>
</dbReference>
<feature type="transmembrane region" description="Helical" evidence="2">
    <location>
        <begin position="1015"/>
        <end position="1038"/>
    </location>
</feature>
<organism evidence="5 6">
    <name type="scientific">Rothia koreensis</name>
    <dbReference type="NCBI Taxonomy" id="592378"/>
    <lineage>
        <taxon>Bacteria</taxon>
        <taxon>Bacillati</taxon>
        <taxon>Actinomycetota</taxon>
        <taxon>Actinomycetes</taxon>
        <taxon>Micrococcales</taxon>
        <taxon>Micrococcaceae</taxon>
        <taxon>Rothia</taxon>
    </lineage>
</organism>
<feature type="transmembrane region" description="Helical" evidence="2">
    <location>
        <begin position="1044"/>
        <end position="1065"/>
    </location>
</feature>
<evidence type="ECO:0000313" key="5">
    <source>
        <dbReference type="EMBL" id="MUN54783.1"/>
    </source>
</evidence>
<protein>
    <submittedName>
        <fullName evidence="5">Tape measure protein</fullName>
    </submittedName>
</protein>
<dbReference type="Gene3D" id="3.40.390.10">
    <property type="entry name" value="Collagenase (Catalytic Domain)"/>
    <property type="match status" value="1"/>
</dbReference>
<dbReference type="InterPro" id="IPR024079">
    <property type="entry name" value="MetalloPept_cat_dom_sf"/>
</dbReference>
<keyword evidence="2" id="KW-0812">Transmembrane</keyword>
<proteinExistence type="predicted"/>
<evidence type="ECO:0000256" key="1">
    <source>
        <dbReference type="SAM" id="MobiDB-lite"/>
    </source>
</evidence>
<evidence type="ECO:0000313" key="6">
    <source>
        <dbReference type="Proteomes" id="UP000462152"/>
    </source>
</evidence>
<feature type="domain" description="Transglycosylase SLT" evidence="3">
    <location>
        <begin position="1543"/>
        <end position="1611"/>
    </location>
</feature>
<feature type="transmembrane region" description="Helical" evidence="2">
    <location>
        <begin position="642"/>
        <end position="667"/>
    </location>
</feature>
<feature type="domain" description="Tape measure protein N-terminal" evidence="4">
    <location>
        <begin position="417"/>
        <end position="595"/>
    </location>
</feature>
<dbReference type="Proteomes" id="UP000462152">
    <property type="component" value="Unassembled WGS sequence"/>
</dbReference>
<dbReference type="SUPFAM" id="SSF53955">
    <property type="entry name" value="Lysozyme-like"/>
    <property type="match status" value="1"/>
</dbReference>
<feature type="region of interest" description="Disordered" evidence="1">
    <location>
        <begin position="69"/>
        <end position="88"/>
    </location>
</feature>
<dbReference type="GO" id="GO:0008237">
    <property type="term" value="F:metallopeptidase activity"/>
    <property type="evidence" value="ECO:0007669"/>
    <property type="project" value="InterPro"/>
</dbReference>
<keyword evidence="2" id="KW-0472">Membrane</keyword>
<feature type="transmembrane region" description="Helical" evidence="2">
    <location>
        <begin position="890"/>
        <end position="914"/>
    </location>
</feature>
<dbReference type="SUPFAM" id="SSF55486">
    <property type="entry name" value="Metalloproteases ('zincins'), catalytic domain"/>
    <property type="match status" value="1"/>
</dbReference>
<feature type="region of interest" description="Disordered" evidence="1">
    <location>
        <begin position="36"/>
        <end position="58"/>
    </location>
</feature>
<dbReference type="EMBL" id="WOGT01000002">
    <property type="protein sequence ID" value="MUN54783.1"/>
    <property type="molecule type" value="Genomic_DNA"/>
</dbReference>
<keyword evidence="2" id="KW-1133">Transmembrane helix</keyword>
<dbReference type="NCBIfam" id="TIGR02675">
    <property type="entry name" value="tape_meas_nterm"/>
    <property type="match status" value="1"/>
</dbReference>
<sequence>MVAKMELASAYVTLNVSTKQMGKQIGQMFGQAESQASTTGQKMGKSIQKGLNAASTSTVEDLQKRLTSGEEKLAAATERGSRRRSAAARGVEIAEAKLNEVKEKGNAKNSQILAAENRLIKAREKYTQVSRDAVTQISGYAKEVQASKSALDELSTASTKSGGAVRAAFSGIGQKIGSAFSGAKSAASTAFSGVQSAASVAAGAVKSTFAGVGSFLKNVFTGNFSGAFNQVVTGAKTAGSAVSTAFSNVWGGFRNGLANARSSIASTAGGMVSSFTGAASSTGEAVRSGLSRGFTGIKTVASRSAAENFAAFTSGAGRAASTVGNALSGGFRATVGAARSAAANGASALTSGFSKAGSAISSGVSRSLSSLSGIAGRVGAEAGQSMTNGIMAKMKGLPAMIGGLVGLGGAGAVLSSGFNRLMDLQKSDIVFKNLGLSSKQTAGLMDSLNKAVTGTSVSLSDASKNASLLMQSGVKLGPELDASTKALTNLAAASGASATDIGTIMTQIKASGQLYAGDALQLMQRGVPVYSYLAKSMGKTTDEVKKLGSEGKISYEDFVKAVNENTGDLAKEMGQTLPAKIGILKTAFASFGAELIKPFVGPMTQAVDAITGVLKDTITPAIKQFAEWLNSGSKSAEIFKGVAIVLAVAITAAAVAFGGMAVGIMAVNAAVGIFNVLTGGILIWIGVAIAAIAGLVVGFIQMYNKVGWFHDAVDAAFKGIKDVVAVFVGWWTGTAWPAIQTGLEAIGRGFNWLWQNVIVPAWNGIVTAAQWAWDSILKPIFTAIAWMITDFVGPVFTWLWQSIIVPAWNAIVQIAQWAWENVLKPIFTDISNFVRDVVGPVFSWLWENAIKPAWDAISTAISWAWENIIKPVFGFIVEILQNVVGPVFQWLLDFVVVPVFQGIGLVILAAWEIIKGVFTVLGWIIQNVLGPVFVWLWQSVIVPAWNGIAAVITWAWNSIIKPAWDAINWFINAILVPVFNWLRGVVSAVWNGIVAVISWAWNVMILPLWNAINAFINGILVPVFNWLRAVVSAVWNGIVAVIQWAWNTIILPIWNAINAFINTILVPVFNWLRSVIVAVWNGIVAAIQWAWNVMIRPAWDAIKWFIDNILIPAFQWLGTKIKMIWDWIGSIIGSTWTWLRDSIFNPMMNFIQNNLVQAWDNTANLIRDAWDKLRDAVKKPIKFVVDEVVNPFVGAYNTVKKAWGGKDIDELKPKGWATGGYTGPGGKYDPAGIVHADEYVIKKSSRKKFEQRYPGYLDAINSTGDLPNSPKNAYAKGGNGIAAGTVPPHGPGTNVWGSMQAEASKAGKMVFKATNISGVDTESAARAWMGRSALDVKMGNGGPGVSSFINGNSGGWGFYSGNQIQVSSAVPAHRVRGVLVHEMGHALGLDHVANGDSSSVMDHMMTGGDWPHSGDYQALRELWGEPGKGVKTYENPGGGGGGSSWIVEAVRKIVDSVFNKGRDLARGKFKGNDFVEDGIGVGQTSVDGIIDWLSQLFGGGGSNDSGGESSKPAEQWRSTVIEALKRVGLPTSNDYVNAWIRQIATESGGNPNAVQGNIGDVNNASGDIAKGLVQVIGATFAAYRDPSLPNDRFNPLASLVAGMRYAKARYGVSGMLGAIGHGHGYSGGGLVQPAKLFDGGGKLEKGVQFIDHQRDKPDYVLTSEQWRAMFTIAENSASKGQGMVINGGIHGYSAEEVGREVMKEQKKRETLYA</sequence>
<dbReference type="InterPro" id="IPR013491">
    <property type="entry name" value="Tape_meas_N"/>
</dbReference>
<feature type="transmembrane region" description="Helical" evidence="2">
    <location>
        <begin position="396"/>
        <end position="418"/>
    </location>
</feature>
<accession>A0A7K1LI99</accession>
<evidence type="ECO:0000256" key="2">
    <source>
        <dbReference type="SAM" id="Phobius"/>
    </source>
</evidence>
<feature type="transmembrane region" description="Helical" evidence="2">
    <location>
        <begin position="934"/>
        <end position="956"/>
    </location>
</feature>
<feature type="transmembrane region" description="Helical" evidence="2">
    <location>
        <begin position="963"/>
        <end position="982"/>
    </location>
</feature>
<comment type="caution">
    <text evidence="5">The sequence shown here is derived from an EMBL/GenBank/DDBJ whole genome shotgun (WGS) entry which is preliminary data.</text>
</comment>
<reference evidence="5 6" key="1">
    <citation type="submission" date="2019-12" db="EMBL/GenBank/DDBJ databases">
        <authorList>
            <person name="Li J."/>
            <person name="Shi Y."/>
            <person name="Xu G."/>
            <person name="Xiao D."/>
            <person name="Ran X."/>
        </authorList>
    </citation>
    <scope>NUCLEOTIDE SEQUENCE [LARGE SCALE GENOMIC DNA]</scope>
    <source>
        <strain evidence="5 6">JCM 15915</strain>
    </source>
</reference>
<dbReference type="InterPro" id="IPR023346">
    <property type="entry name" value="Lysozyme-like_dom_sf"/>
</dbReference>
<feature type="transmembrane region" description="Helical" evidence="2">
    <location>
        <begin position="673"/>
        <end position="700"/>
    </location>
</feature>
<name>A0A7K1LI99_9MICC</name>